<evidence type="ECO:0000313" key="12">
    <source>
        <dbReference type="EMBL" id="KNC80755.1"/>
    </source>
</evidence>
<evidence type="ECO:0000256" key="3">
    <source>
        <dbReference type="ARBA" id="ARBA00022449"/>
    </source>
</evidence>
<evidence type="ECO:0000256" key="10">
    <source>
        <dbReference type="SAM" id="Phobius"/>
    </source>
</evidence>
<keyword evidence="5" id="KW-0732">Signal</keyword>
<feature type="transmembrane region" description="Helical" evidence="10">
    <location>
        <begin position="497"/>
        <end position="515"/>
    </location>
</feature>
<dbReference type="GO" id="GO:0015386">
    <property type="term" value="F:potassium:proton antiporter activity"/>
    <property type="evidence" value="ECO:0007669"/>
    <property type="project" value="InterPro"/>
</dbReference>
<evidence type="ECO:0000256" key="6">
    <source>
        <dbReference type="ARBA" id="ARBA00022989"/>
    </source>
</evidence>
<feature type="region of interest" description="Disordered" evidence="9">
    <location>
        <begin position="584"/>
        <end position="628"/>
    </location>
</feature>
<dbReference type="InterPro" id="IPR006153">
    <property type="entry name" value="Cation/H_exchanger_TM"/>
</dbReference>
<feature type="transmembrane region" description="Helical" evidence="10">
    <location>
        <begin position="221"/>
        <end position="240"/>
    </location>
</feature>
<feature type="transmembrane region" description="Helical" evidence="10">
    <location>
        <begin position="279"/>
        <end position="298"/>
    </location>
</feature>
<evidence type="ECO:0000256" key="5">
    <source>
        <dbReference type="ARBA" id="ARBA00022729"/>
    </source>
</evidence>
<protein>
    <recommendedName>
        <fullName evidence="11">Cation/H+ exchanger transmembrane domain-containing protein</fullName>
    </recommendedName>
</protein>
<evidence type="ECO:0000256" key="4">
    <source>
        <dbReference type="ARBA" id="ARBA00022692"/>
    </source>
</evidence>
<feature type="transmembrane region" description="Helical" evidence="10">
    <location>
        <begin position="310"/>
        <end position="329"/>
    </location>
</feature>
<organism evidence="12 13">
    <name type="scientific">Sphaeroforma arctica JP610</name>
    <dbReference type="NCBI Taxonomy" id="667725"/>
    <lineage>
        <taxon>Eukaryota</taxon>
        <taxon>Ichthyosporea</taxon>
        <taxon>Ichthyophonida</taxon>
        <taxon>Sphaeroforma</taxon>
    </lineage>
</organism>
<dbReference type="GO" id="GO:0016020">
    <property type="term" value="C:membrane"/>
    <property type="evidence" value="ECO:0007669"/>
    <property type="project" value="UniProtKB-SubCell"/>
</dbReference>
<dbReference type="Proteomes" id="UP000054560">
    <property type="component" value="Unassembled WGS sequence"/>
</dbReference>
<evidence type="ECO:0000313" key="13">
    <source>
        <dbReference type="Proteomes" id="UP000054560"/>
    </source>
</evidence>
<dbReference type="EMBL" id="KQ242112">
    <property type="protein sequence ID" value="KNC80755.1"/>
    <property type="molecule type" value="Genomic_DNA"/>
</dbReference>
<dbReference type="Pfam" id="PF00999">
    <property type="entry name" value="Na_H_Exchanger"/>
    <property type="match status" value="1"/>
</dbReference>
<keyword evidence="8 10" id="KW-0472">Membrane</keyword>
<accession>A0A0L0FV80</accession>
<feature type="transmembrane region" description="Helical" evidence="10">
    <location>
        <begin position="174"/>
        <end position="201"/>
    </location>
</feature>
<feature type="transmembrane region" description="Helical" evidence="10">
    <location>
        <begin position="341"/>
        <end position="367"/>
    </location>
</feature>
<evidence type="ECO:0000256" key="1">
    <source>
        <dbReference type="ARBA" id="ARBA00004141"/>
    </source>
</evidence>
<comment type="subcellular location">
    <subcellularLocation>
        <location evidence="1">Membrane</location>
        <topology evidence="1">Multi-pass membrane protein</topology>
    </subcellularLocation>
</comment>
<keyword evidence="6 10" id="KW-1133">Transmembrane helix</keyword>
<feature type="compositionally biased region" description="Basic and acidic residues" evidence="9">
    <location>
        <begin position="598"/>
        <end position="609"/>
    </location>
</feature>
<dbReference type="GeneID" id="25907402"/>
<dbReference type="STRING" id="667725.A0A0L0FV80"/>
<feature type="transmembrane region" description="Helical" evidence="10">
    <location>
        <begin position="441"/>
        <end position="459"/>
    </location>
</feature>
<dbReference type="InterPro" id="IPR038770">
    <property type="entry name" value="Na+/solute_symporter_sf"/>
</dbReference>
<feature type="domain" description="Cation/H+ exchanger transmembrane" evidence="11">
    <location>
        <begin position="177"/>
        <end position="546"/>
    </location>
</feature>
<evidence type="ECO:0000256" key="9">
    <source>
        <dbReference type="SAM" id="MobiDB-lite"/>
    </source>
</evidence>
<feature type="transmembrane region" description="Helical" evidence="10">
    <location>
        <begin position="527"/>
        <end position="549"/>
    </location>
</feature>
<feature type="transmembrane region" description="Helical" evidence="10">
    <location>
        <begin position="379"/>
        <end position="397"/>
    </location>
</feature>
<name>A0A0L0FV80_9EUKA</name>
<evidence type="ECO:0000256" key="2">
    <source>
        <dbReference type="ARBA" id="ARBA00022448"/>
    </source>
</evidence>
<dbReference type="OrthoDB" id="1654420at2759"/>
<dbReference type="RefSeq" id="XP_014154657.1">
    <property type="nucleotide sequence ID" value="XM_014299182.1"/>
</dbReference>
<keyword evidence="13" id="KW-1185">Reference proteome</keyword>
<proteinExistence type="predicted"/>
<dbReference type="AlphaFoldDB" id="A0A0L0FV80"/>
<keyword evidence="4 10" id="KW-0812">Transmembrane</keyword>
<evidence type="ECO:0000256" key="8">
    <source>
        <dbReference type="ARBA" id="ARBA00023136"/>
    </source>
</evidence>
<evidence type="ECO:0000259" key="11">
    <source>
        <dbReference type="Pfam" id="PF00999"/>
    </source>
</evidence>
<dbReference type="PANTHER" id="PTHR16254">
    <property type="entry name" value="POTASSIUM/PROTON ANTIPORTER-RELATED"/>
    <property type="match status" value="1"/>
</dbReference>
<dbReference type="eggNOG" id="KOG1650">
    <property type="taxonomic scope" value="Eukaryota"/>
</dbReference>
<feature type="region of interest" description="Disordered" evidence="9">
    <location>
        <begin position="109"/>
        <end position="142"/>
    </location>
</feature>
<keyword evidence="2" id="KW-0813">Transport</keyword>
<reference evidence="12 13" key="1">
    <citation type="submission" date="2011-02" db="EMBL/GenBank/DDBJ databases">
        <title>The Genome Sequence of Sphaeroforma arctica JP610.</title>
        <authorList>
            <consortium name="The Broad Institute Genome Sequencing Platform"/>
            <person name="Russ C."/>
            <person name="Cuomo C."/>
            <person name="Young S.K."/>
            <person name="Zeng Q."/>
            <person name="Gargeya S."/>
            <person name="Alvarado L."/>
            <person name="Berlin A."/>
            <person name="Chapman S.B."/>
            <person name="Chen Z."/>
            <person name="Freedman E."/>
            <person name="Gellesch M."/>
            <person name="Goldberg J."/>
            <person name="Griggs A."/>
            <person name="Gujja S."/>
            <person name="Heilman E."/>
            <person name="Heiman D."/>
            <person name="Howarth C."/>
            <person name="Mehta T."/>
            <person name="Neiman D."/>
            <person name="Pearson M."/>
            <person name="Roberts A."/>
            <person name="Saif S."/>
            <person name="Shea T."/>
            <person name="Shenoy N."/>
            <person name="Sisk P."/>
            <person name="Stolte C."/>
            <person name="Sykes S."/>
            <person name="White J."/>
            <person name="Yandava C."/>
            <person name="Burger G."/>
            <person name="Gray M.W."/>
            <person name="Holland P.W.H."/>
            <person name="King N."/>
            <person name="Lang F.B.F."/>
            <person name="Roger A.J."/>
            <person name="Ruiz-Trillo I."/>
            <person name="Haas B."/>
            <person name="Nusbaum C."/>
            <person name="Birren B."/>
        </authorList>
    </citation>
    <scope>NUCLEOTIDE SEQUENCE [LARGE SCALE GENOMIC DNA]</scope>
    <source>
        <strain evidence="12 13">JP610</strain>
    </source>
</reference>
<dbReference type="InterPro" id="IPR045158">
    <property type="entry name" value="KEA4/5/6-like"/>
</dbReference>
<feature type="transmembrane region" description="Helical" evidence="10">
    <location>
        <begin position="465"/>
        <end position="485"/>
    </location>
</feature>
<keyword evidence="7" id="KW-0406">Ion transport</keyword>
<keyword evidence="3" id="KW-0050">Antiport</keyword>
<sequence>MQAFESLHLAVSSDTNSIEDIGTDRMKELQNAVLGITQGYKEVIRHVAALKEVNEKIAKEELDGIGILDDLLNAVSKDADDVENKMKAEKFEEGTMKKDVKLQTVLVLNEDSEGHPTEDDEEDGDTAEMKVQSKSRDSGTPYHLIDPDNNEYVLARAHDATTHYEDHRLLLDMVVLIIAVFIGILLCTVLGMPTFFGSMAAGVVVGPVGMNYINSHVQLNTVGQLGIFFILFILGMEFNLDQLRQTFKTSVYGSLLMGLFVFVTITVMATWVGQSFSTSIILSCCVSLASTAVTLKLLSPQETETTYGRTMIGILVMQDVYFGLCLTLLPLLEGDMSGSRAVWAFCTVVKDMTIFSIVNMLISHLVMDRFLWLIRATKSAEVHLLGLLFLCMADVLFAEYMKLSLEIGCFTAGLLISSSSVNRNTANSHEILHLVEPVRDLFASMFFGTIGLHVYPSFMVAQWKVLVAMTIGCMSIKFLSGFFVLHRVFHQLARPAALASLGLSQISEFAFILASRGKTLKIISREVYFLILGTTTLTLLFVPLLFGALRKATMGGRPNYTPVIFNASSTDMEDLPLDKFRISPQHVDSSPHGSDFLSPRRESVVRDGTGHGGSSPQIRKQGKNLHVF</sequence>
<dbReference type="Gene3D" id="1.20.1530.20">
    <property type="match status" value="1"/>
</dbReference>
<dbReference type="PANTHER" id="PTHR16254:SF14">
    <property type="entry name" value="TRANSMEMBRANE AND COILED-COIL DOMAIN-CONTAINING PROTEIN 3"/>
    <property type="match status" value="1"/>
</dbReference>
<feature type="transmembrane region" description="Helical" evidence="10">
    <location>
        <begin position="252"/>
        <end position="273"/>
    </location>
</feature>
<gene>
    <name evidence="12" type="ORF">SARC_06898</name>
</gene>
<evidence type="ECO:0000256" key="7">
    <source>
        <dbReference type="ARBA" id="ARBA00023065"/>
    </source>
</evidence>